<feature type="compositionally biased region" description="Polar residues" evidence="4">
    <location>
        <begin position="121"/>
        <end position="131"/>
    </location>
</feature>
<accession>A0A6J0TU92</accession>
<keyword evidence="3" id="KW-0175">Coiled coil</keyword>
<dbReference type="GO" id="GO:0032465">
    <property type="term" value="P:regulation of cytokinesis"/>
    <property type="evidence" value="ECO:0007669"/>
    <property type="project" value="TreeGrafter"/>
</dbReference>
<evidence type="ECO:0000256" key="1">
    <source>
        <dbReference type="ARBA" id="ARBA00007791"/>
    </source>
</evidence>
<dbReference type="AlphaFoldDB" id="A0A6J0TU92"/>
<keyword evidence="5" id="KW-1185">Reference proteome</keyword>
<feature type="compositionally biased region" description="Low complexity" evidence="4">
    <location>
        <begin position="1"/>
        <end position="24"/>
    </location>
</feature>
<organism evidence="5 6">
    <name type="scientific">Pogona vitticeps</name>
    <name type="common">central bearded dragon</name>
    <dbReference type="NCBI Taxonomy" id="103695"/>
    <lineage>
        <taxon>Eukaryota</taxon>
        <taxon>Metazoa</taxon>
        <taxon>Chordata</taxon>
        <taxon>Craniata</taxon>
        <taxon>Vertebrata</taxon>
        <taxon>Euteleostomi</taxon>
        <taxon>Lepidosauria</taxon>
        <taxon>Squamata</taxon>
        <taxon>Bifurcata</taxon>
        <taxon>Unidentata</taxon>
        <taxon>Episquamata</taxon>
        <taxon>Toxicofera</taxon>
        <taxon>Iguania</taxon>
        <taxon>Acrodonta</taxon>
        <taxon>Agamidae</taxon>
        <taxon>Amphibolurinae</taxon>
        <taxon>Pogona</taxon>
    </lineage>
</organism>
<protein>
    <recommendedName>
        <fullName evidence="2">Endosome-associated-trafficking regulator 1</fullName>
    </recommendedName>
</protein>
<dbReference type="GO" id="GO:0005769">
    <property type="term" value="C:early endosome"/>
    <property type="evidence" value="ECO:0007669"/>
    <property type="project" value="TreeGrafter"/>
</dbReference>
<dbReference type="GO" id="GO:1903566">
    <property type="term" value="P:positive regulation of protein localization to cilium"/>
    <property type="evidence" value="ECO:0007669"/>
    <property type="project" value="TreeGrafter"/>
</dbReference>
<dbReference type="PANTHER" id="PTHR31259">
    <property type="entry name" value="ENDOSOME-ASSOCIATED TRAFFICKING REGULATOR 1"/>
    <property type="match status" value="1"/>
</dbReference>
<dbReference type="CTD" id="10807"/>
<dbReference type="GO" id="GO:0055037">
    <property type="term" value="C:recycling endosome"/>
    <property type="evidence" value="ECO:0007669"/>
    <property type="project" value="TreeGrafter"/>
</dbReference>
<evidence type="ECO:0000313" key="5">
    <source>
        <dbReference type="Proteomes" id="UP001652642"/>
    </source>
</evidence>
<dbReference type="Proteomes" id="UP001652642">
    <property type="component" value="Chromosome Z"/>
</dbReference>
<dbReference type="GO" id="GO:0045724">
    <property type="term" value="P:positive regulation of cilium assembly"/>
    <property type="evidence" value="ECO:0007669"/>
    <property type="project" value="TreeGrafter"/>
</dbReference>
<dbReference type="InterPro" id="IPR026757">
    <property type="entry name" value="ENTR1"/>
</dbReference>
<evidence type="ECO:0000256" key="2">
    <source>
        <dbReference type="ARBA" id="ARBA00016007"/>
    </source>
</evidence>
<feature type="region of interest" description="Disordered" evidence="4">
    <location>
        <begin position="1"/>
        <end position="191"/>
    </location>
</feature>
<name>A0A6J0TU92_9SAUR</name>
<sequence>MAGRGAFAAAGPPSSPAEEANPFSFKEFVRSKSQNAPPAAVPRAKGGRGASPQETSRSSQLLEDDSFSPDSLTLSLGLREPFFPDPTATDSFLDDDEDEEEDWSRTYKPSAVEDAHHTSRAPGTSRSSSFDSYYGDLSTFSPWQPAGKRSLPRDPRGDGDDSSPADGAALGEGFYPPLPPSYDELKQENSRLRSKIGHVQAVSEAQAERIKELERTLEESKRKEEKEARDLEAMVQQVEENLQLMTKRAVKAESNAVRLKQENALLQVQVENYRREGEALKRGHVANLAVVKQNTDVALQNLLAVITKSKVSIKQLISGAEELQLVVDLLKSLDKISELPQDSP</sequence>
<dbReference type="GO" id="GO:0036064">
    <property type="term" value="C:ciliary basal body"/>
    <property type="evidence" value="ECO:0007669"/>
    <property type="project" value="TreeGrafter"/>
</dbReference>
<feature type="compositionally biased region" description="Polar residues" evidence="4">
    <location>
        <begin position="52"/>
        <end position="61"/>
    </location>
</feature>
<gene>
    <name evidence="6" type="primary">ENTR1</name>
</gene>
<evidence type="ECO:0000256" key="3">
    <source>
        <dbReference type="ARBA" id="ARBA00023054"/>
    </source>
</evidence>
<reference evidence="6" key="1">
    <citation type="submission" date="2025-08" db="UniProtKB">
        <authorList>
            <consortium name="RefSeq"/>
        </authorList>
    </citation>
    <scope>IDENTIFICATION</scope>
</reference>
<dbReference type="GO" id="GO:0005813">
    <property type="term" value="C:centrosome"/>
    <property type="evidence" value="ECO:0007669"/>
    <property type="project" value="TreeGrafter"/>
</dbReference>
<dbReference type="PANTHER" id="PTHR31259:SF3">
    <property type="entry name" value="ENDOSOME-ASSOCIATED-TRAFFICKING REGULATOR 1"/>
    <property type="match status" value="1"/>
</dbReference>
<evidence type="ECO:0000313" key="6">
    <source>
        <dbReference type="RefSeq" id="XP_020650575.2"/>
    </source>
</evidence>
<dbReference type="GO" id="GO:0030496">
    <property type="term" value="C:midbody"/>
    <property type="evidence" value="ECO:0007669"/>
    <property type="project" value="TreeGrafter"/>
</dbReference>
<dbReference type="GeneID" id="110079667"/>
<feature type="compositionally biased region" description="Acidic residues" evidence="4">
    <location>
        <begin position="92"/>
        <end position="102"/>
    </location>
</feature>
<comment type="similarity">
    <text evidence="1">Belongs to the ENTR1 family.</text>
</comment>
<evidence type="ECO:0000256" key="4">
    <source>
        <dbReference type="SAM" id="MobiDB-lite"/>
    </source>
</evidence>
<dbReference type="RefSeq" id="XP_020650575.2">
    <property type="nucleotide sequence ID" value="XM_020794916.2"/>
</dbReference>
<proteinExistence type="inferred from homology"/>